<dbReference type="AlphaFoldDB" id="A0A1L0BXU5"/>
<dbReference type="EMBL" id="LT635760">
    <property type="protein sequence ID" value="SGZ55210.1"/>
    <property type="molecule type" value="Genomic_DNA"/>
</dbReference>
<evidence type="ECO:0000313" key="2">
    <source>
        <dbReference type="EMBL" id="SGZ55210.1"/>
    </source>
</evidence>
<accession>A0A1L0BXU5</accession>
<gene>
    <name evidence="2" type="ORF">SAMEA4029010_CIC11G00000000670</name>
</gene>
<evidence type="ECO:0000313" key="3">
    <source>
        <dbReference type="Proteomes" id="UP000182334"/>
    </source>
</evidence>
<feature type="region of interest" description="Disordered" evidence="1">
    <location>
        <begin position="1"/>
        <end position="33"/>
    </location>
</feature>
<sequence>MRGSTLFKGTLSPPFVAGTESDLTSGGGSNSMDGWDRATVYALAFAKSAFVESSNSLRERGMVKVGCEREVRTPPEKGTWRYDQGEQYRGKRSKRTE</sequence>
<keyword evidence="3" id="KW-1185">Reference proteome</keyword>
<reference evidence="2 3" key="1">
    <citation type="submission" date="2016-10" db="EMBL/GenBank/DDBJ databases">
        <authorList>
            <person name="de Groot N.N."/>
        </authorList>
    </citation>
    <scope>NUCLEOTIDE SEQUENCE [LARGE SCALE GENOMIC DNA]</scope>
    <source>
        <strain evidence="2 3">CBS 141442</strain>
    </source>
</reference>
<protein>
    <submittedName>
        <fullName evidence="2">CIC11C00000000670</fullName>
    </submittedName>
</protein>
<evidence type="ECO:0000256" key="1">
    <source>
        <dbReference type="SAM" id="MobiDB-lite"/>
    </source>
</evidence>
<organism evidence="2 3">
    <name type="scientific">Sungouiella intermedia</name>
    <dbReference type="NCBI Taxonomy" id="45354"/>
    <lineage>
        <taxon>Eukaryota</taxon>
        <taxon>Fungi</taxon>
        <taxon>Dikarya</taxon>
        <taxon>Ascomycota</taxon>
        <taxon>Saccharomycotina</taxon>
        <taxon>Pichiomycetes</taxon>
        <taxon>Metschnikowiaceae</taxon>
        <taxon>Sungouiella</taxon>
    </lineage>
</organism>
<feature type="region of interest" description="Disordered" evidence="1">
    <location>
        <begin position="70"/>
        <end position="97"/>
    </location>
</feature>
<name>A0A1L0BXU5_9ASCO</name>
<dbReference type="Proteomes" id="UP000182334">
    <property type="component" value="Chromosome V"/>
</dbReference>
<proteinExistence type="predicted"/>